<evidence type="ECO:0000313" key="4">
    <source>
        <dbReference type="EMBL" id="SER34495.1"/>
    </source>
</evidence>
<evidence type="ECO:0000256" key="1">
    <source>
        <dbReference type="ARBA" id="ARBA00006464"/>
    </source>
</evidence>
<keyword evidence="2" id="KW-1133">Transmembrane helix</keyword>
<evidence type="ECO:0000259" key="3">
    <source>
        <dbReference type="Pfam" id="PF02397"/>
    </source>
</evidence>
<proteinExistence type="inferred from homology"/>
<keyword evidence="5" id="KW-1185">Reference proteome</keyword>
<reference evidence="4 5" key="1">
    <citation type="submission" date="2016-10" db="EMBL/GenBank/DDBJ databases">
        <authorList>
            <person name="de Groot N.N."/>
        </authorList>
    </citation>
    <scope>NUCLEOTIDE SEQUENCE [LARGE SCALE GENOMIC DNA]</scope>
    <source>
        <strain evidence="4 5">DSM 15827</strain>
    </source>
</reference>
<dbReference type="PANTHER" id="PTHR30576">
    <property type="entry name" value="COLANIC BIOSYNTHESIS UDP-GLUCOSE LIPID CARRIER TRANSFERASE"/>
    <property type="match status" value="1"/>
</dbReference>
<organism evidence="4 5">
    <name type="scientific">Granulicatella balaenopterae</name>
    <dbReference type="NCBI Taxonomy" id="137733"/>
    <lineage>
        <taxon>Bacteria</taxon>
        <taxon>Bacillati</taxon>
        <taxon>Bacillota</taxon>
        <taxon>Bacilli</taxon>
        <taxon>Lactobacillales</taxon>
        <taxon>Carnobacteriaceae</taxon>
        <taxon>Granulicatella</taxon>
    </lineage>
</organism>
<comment type="similarity">
    <text evidence="1">Belongs to the bacterial sugar transferase family.</text>
</comment>
<accession>A0A1H9NFN4</accession>
<gene>
    <name evidence="4" type="ORF">SAMN05421767_13818</name>
</gene>
<dbReference type="RefSeq" id="WP_089747534.1">
    <property type="nucleotide sequence ID" value="NZ_FOGF01000038.1"/>
</dbReference>
<feature type="domain" description="Bacterial sugar transferase" evidence="3">
    <location>
        <begin position="33"/>
        <end position="230"/>
    </location>
</feature>
<dbReference type="PANTHER" id="PTHR30576:SF0">
    <property type="entry name" value="UNDECAPRENYL-PHOSPHATE N-ACETYLGALACTOSAMINYL 1-PHOSPHATE TRANSFERASE-RELATED"/>
    <property type="match status" value="1"/>
</dbReference>
<dbReference type="OrthoDB" id="9808602at2"/>
<dbReference type="GO" id="GO:0016780">
    <property type="term" value="F:phosphotransferase activity, for other substituted phosphate groups"/>
    <property type="evidence" value="ECO:0007669"/>
    <property type="project" value="TreeGrafter"/>
</dbReference>
<name>A0A1H9NFN4_9LACT</name>
<dbReference type="Pfam" id="PF02397">
    <property type="entry name" value="Bac_transf"/>
    <property type="match status" value="1"/>
</dbReference>
<dbReference type="AlphaFoldDB" id="A0A1H9NFN4"/>
<keyword evidence="4" id="KW-0808">Transferase</keyword>
<dbReference type="InterPro" id="IPR003362">
    <property type="entry name" value="Bact_transf"/>
</dbReference>
<evidence type="ECO:0000313" key="5">
    <source>
        <dbReference type="Proteomes" id="UP000198556"/>
    </source>
</evidence>
<feature type="transmembrane region" description="Helical" evidence="2">
    <location>
        <begin position="35"/>
        <end position="59"/>
    </location>
</feature>
<keyword evidence="2" id="KW-0472">Membrane</keyword>
<keyword evidence="2" id="KW-0812">Transmembrane</keyword>
<evidence type="ECO:0000256" key="2">
    <source>
        <dbReference type="SAM" id="Phobius"/>
    </source>
</evidence>
<dbReference type="Proteomes" id="UP000198556">
    <property type="component" value="Unassembled WGS sequence"/>
</dbReference>
<sequence length="230" mass="26619">MTETEWIADRFKTQTVQKYQQVLKRKRGQLILKRIFDIIVSSILLVILLPLLIVLAIWIKIDSPGPVFYRQERVTTNGKLFRIFKFRTMVQNADKLGSLVTEDNDPRISHVGSILRDCRLDEIPQLINIFLGDMSFVGTRPEVRKYVESYTDEMVATLLLPAGVTSLASIMYKDEAQEISHYIEEGYTADEAYVSFILPKKMEYNLAYLEELSLWYDIKLMVKTVVAVIK</sequence>
<dbReference type="EMBL" id="FOGF01000038">
    <property type="protein sequence ID" value="SER34495.1"/>
    <property type="molecule type" value="Genomic_DNA"/>
</dbReference>
<protein>
    <submittedName>
        <fullName evidence="4">Sugar transferase involved in LPS biosynthesis (Colanic, teichoic acid)</fullName>
    </submittedName>
</protein>
<dbReference type="STRING" id="137733.SAMN05421767_13818"/>